<dbReference type="InterPro" id="IPR036902">
    <property type="entry name" value="Ta1353-like_sf"/>
</dbReference>
<accession>A0A3S0ZV13</accession>
<evidence type="ECO:0000313" key="2">
    <source>
        <dbReference type="Proteomes" id="UP000268857"/>
    </source>
</evidence>
<gene>
    <name evidence="1" type="ORF">PCC6912_18000</name>
</gene>
<dbReference type="InterPro" id="IPR007153">
    <property type="entry name" value="Adenosine_kinase"/>
</dbReference>
<comment type="caution">
    <text evidence="1">The sequence shown here is derived from an EMBL/GenBank/DDBJ whole genome shotgun (WGS) entry which is preliminary data.</text>
</comment>
<reference evidence="1 2" key="1">
    <citation type="journal article" date="2019" name="Genome Biol. Evol.">
        <title>Day and night: Metabolic profiles and evolutionary relationships of six axenic non-marine cyanobacteria.</title>
        <authorList>
            <person name="Will S.E."/>
            <person name="Henke P."/>
            <person name="Boedeker C."/>
            <person name="Huang S."/>
            <person name="Brinkmann H."/>
            <person name="Rohde M."/>
            <person name="Jarek M."/>
            <person name="Friedl T."/>
            <person name="Seufert S."/>
            <person name="Schumacher M."/>
            <person name="Overmann J."/>
            <person name="Neumann-Schaal M."/>
            <person name="Petersen J."/>
        </authorList>
    </citation>
    <scope>NUCLEOTIDE SEQUENCE [LARGE SCALE GENOMIC DNA]</scope>
    <source>
        <strain evidence="1 2">PCC 6912</strain>
    </source>
</reference>
<dbReference type="Gene3D" id="3.40.1520.10">
    <property type="entry name" value="Ta1353-like"/>
    <property type="match status" value="1"/>
</dbReference>
<dbReference type="GO" id="GO:0016740">
    <property type="term" value="F:transferase activity"/>
    <property type="evidence" value="ECO:0007669"/>
    <property type="project" value="UniProtKB-KW"/>
</dbReference>
<dbReference type="PANTHER" id="PTHR36155:SF1">
    <property type="entry name" value="BLL5354 PROTEIN"/>
    <property type="match status" value="1"/>
</dbReference>
<protein>
    <submittedName>
        <fullName evidence="1">Adenosine monophosphate-protein transferase</fullName>
    </submittedName>
</protein>
<dbReference type="EMBL" id="RSCJ01000005">
    <property type="protein sequence ID" value="RUR84206.1"/>
    <property type="molecule type" value="Genomic_DNA"/>
</dbReference>
<dbReference type="AlphaFoldDB" id="A0A3S0ZV13"/>
<evidence type="ECO:0000313" key="1">
    <source>
        <dbReference type="EMBL" id="RUR84206.1"/>
    </source>
</evidence>
<keyword evidence="2" id="KW-1185">Reference proteome</keyword>
<dbReference type="PANTHER" id="PTHR36155">
    <property type="entry name" value="BLL5354 PROTEIN"/>
    <property type="match status" value="1"/>
</dbReference>
<name>A0A3S0ZV13_CHLFR</name>
<sequence>MELNSVAMEIPEGSNIIIGQTHFIKTVEDLYEIMVGISPQVKFGIAFCEASGACLIRVTGNDQSLEEVAIKNAKALAAGHSFIILLKEAYPINFLNAIKQCPEVCNIYCATANPVQIIVAQTEQGCGILGVVDGFSPKGVESADDVKARQELLRKIGYKL</sequence>
<dbReference type="OrthoDB" id="9785212at2"/>
<organism evidence="1 2">
    <name type="scientific">Chlorogloeopsis fritschii PCC 6912</name>
    <dbReference type="NCBI Taxonomy" id="211165"/>
    <lineage>
        <taxon>Bacteria</taxon>
        <taxon>Bacillati</taxon>
        <taxon>Cyanobacteriota</taxon>
        <taxon>Cyanophyceae</taxon>
        <taxon>Nostocales</taxon>
        <taxon>Chlorogloeopsidaceae</taxon>
        <taxon>Chlorogloeopsis</taxon>
    </lineage>
</organism>
<dbReference type="RefSeq" id="WP_016873252.1">
    <property type="nucleotide sequence ID" value="NZ_AJLN01000040.1"/>
</dbReference>
<proteinExistence type="predicted"/>
<dbReference type="SUPFAM" id="SSF103165">
    <property type="entry name" value="Ta1353-like"/>
    <property type="match status" value="1"/>
</dbReference>
<dbReference type="Pfam" id="PF04008">
    <property type="entry name" value="Adenosine_kin"/>
    <property type="match status" value="1"/>
</dbReference>
<dbReference type="Proteomes" id="UP000268857">
    <property type="component" value="Unassembled WGS sequence"/>
</dbReference>
<keyword evidence="1" id="KW-0808">Transferase</keyword>